<dbReference type="EMBL" id="JANRMI010000004">
    <property type="protein sequence ID" value="MDG0817449.1"/>
    <property type="molecule type" value="Genomic_DNA"/>
</dbReference>
<keyword evidence="2" id="KW-1185">Reference proteome</keyword>
<evidence type="ECO:0000313" key="1">
    <source>
        <dbReference type="EMBL" id="MDG0817449.1"/>
    </source>
</evidence>
<proteinExistence type="predicted"/>
<name>A0ABT6DLI7_9BACT</name>
<reference evidence="1" key="1">
    <citation type="submission" date="2022-08" db="EMBL/GenBank/DDBJ databases">
        <title>Novel Bdellovibrio Species Isolated from Svalbard: Designation Bdellovibrio svalbardensis.</title>
        <authorList>
            <person name="Mitchell R.J."/>
            <person name="Choi S.Y."/>
        </authorList>
    </citation>
    <scope>NUCLEOTIDE SEQUENCE</scope>
    <source>
        <strain evidence="1">PAP01</strain>
    </source>
</reference>
<protein>
    <recommendedName>
        <fullName evidence="3">Lipoprotein</fullName>
    </recommendedName>
</protein>
<comment type="caution">
    <text evidence="1">The sequence shown here is derived from an EMBL/GenBank/DDBJ whole genome shotgun (WGS) entry which is preliminary data.</text>
</comment>
<dbReference type="Proteomes" id="UP001152321">
    <property type="component" value="Unassembled WGS sequence"/>
</dbReference>
<evidence type="ECO:0000313" key="2">
    <source>
        <dbReference type="Proteomes" id="UP001152321"/>
    </source>
</evidence>
<accession>A0ABT6DLI7</accession>
<dbReference type="RefSeq" id="WP_277578922.1">
    <property type="nucleotide sequence ID" value="NZ_JANRMI010000004.1"/>
</dbReference>
<gene>
    <name evidence="1" type="ORF">NWE73_13790</name>
</gene>
<sequence length="132" mass="15011">MKSIFVLSLTIIFLSGCSLYKSEGRKEFESNAPGKVKTSSTEIFQLKGCKKESSLESWFNAEFPAASYELVVAENDLEVWRTTHPGTVEVKAIQKTETSTQSCLYEFSTKAVWDGYKEQFIRELENNLMTQD</sequence>
<dbReference type="PROSITE" id="PS51257">
    <property type="entry name" value="PROKAR_LIPOPROTEIN"/>
    <property type="match status" value="1"/>
</dbReference>
<organism evidence="1 2">
    <name type="scientific">Bdellovibrio svalbardensis</name>
    <dbReference type="NCBI Taxonomy" id="2972972"/>
    <lineage>
        <taxon>Bacteria</taxon>
        <taxon>Pseudomonadati</taxon>
        <taxon>Bdellovibrionota</taxon>
        <taxon>Bdellovibrionia</taxon>
        <taxon>Bdellovibrionales</taxon>
        <taxon>Pseudobdellovibrionaceae</taxon>
        <taxon>Bdellovibrio</taxon>
    </lineage>
</organism>
<evidence type="ECO:0008006" key="3">
    <source>
        <dbReference type="Google" id="ProtNLM"/>
    </source>
</evidence>